<proteinExistence type="evidence at transcript level"/>
<sequence length="88" mass="9773">MFHPCISLSSPTQDEFFEDPLKTSSPSELCSSTYNFVTPSLEEFFPFFSARSHTTGENFLLFSKGSKISSPSTRISPSSLSSFPESFL</sequence>
<dbReference type="AlphaFoldDB" id="I3SV50"/>
<protein>
    <submittedName>
        <fullName evidence="2">Uncharacterized protein</fullName>
    </submittedName>
</protein>
<evidence type="ECO:0000313" key="2">
    <source>
        <dbReference type="EMBL" id="AFK44142.1"/>
    </source>
</evidence>
<accession>I3SV50</accession>
<feature type="region of interest" description="Disordered" evidence="1">
    <location>
        <begin position="1"/>
        <end position="20"/>
    </location>
</feature>
<reference evidence="2" key="1">
    <citation type="submission" date="2012-05" db="EMBL/GenBank/DDBJ databases">
        <authorList>
            <person name="Krishnakumar V."/>
            <person name="Cheung F."/>
            <person name="Xiao Y."/>
            <person name="Chan A."/>
            <person name="Moskal W.A."/>
            <person name="Town C.D."/>
        </authorList>
    </citation>
    <scope>NUCLEOTIDE SEQUENCE</scope>
</reference>
<name>I3SV50_MEDTR</name>
<organism evidence="2">
    <name type="scientific">Medicago truncatula</name>
    <name type="common">Barrel medic</name>
    <name type="synonym">Medicago tribuloides</name>
    <dbReference type="NCBI Taxonomy" id="3880"/>
    <lineage>
        <taxon>Eukaryota</taxon>
        <taxon>Viridiplantae</taxon>
        <taxon>Streptophyta</taxon>
        <taxon>Embryophyta</taxon>
        <taxon>Tracheophyta</taxon>
        <taxon>Spermatophyta</taxon>
        <taxon>Magnoliopsida</taxon>
        <taxon>eudicotyledons</taxon>
        <taxon>Gunneridae</taxon>
        <taxon>Pentapetalae</taxon>
        <taxon>rosids</taxon>
        <taxon>fabids</taxon>
        <taxon>Fabales</taxon>
        <taxon>Fabaceae</taxon>
        <taxon>Papilionoideae</taxon>
        <taxon>50 kb inversion clade</taxon>
        <taxon>NPAAA clade</taxon>
        <taxon>Hologalegina</taxon>
        <taxon>IRL clade</taxon>
        <taxon>Trifolieae</taxon>
        <taxon>Medicago</taxon>
    </lineage>
</organism>
<evidence type="ECO:0000256" key="1">
    <source>
        <dbReference type="SAM" id="MobiDB-lite"/>
    </source>
</evidence>
<feature type="region of interest" description="Disordered" evidence="1">
    <location>
        <begin position="67"/>
        <end position="88"/>
    </location>
</feature>
<dbReference type="EMBL" id="BT144348">
    <property type="protein sequence ID" value="AFK44142.1"/>
    <property type="molecule type" value="mRNA"/>
</dbReference>